<sequence>MGLFICIFLTSFSETKVTTVEALPKREKANLDIEVLKIKTDKITGVIYEKEKKIIFDFKDLKKAAEKKRIVRDTNNYDIFILESLDNAGTYMKKNEKSKMNKVLEQGVKLKNGEKIKLKNISYSLTGNSVNKVLEVSYEMKPETLYLAVLNNKSGMVENIYKAEFTLPKENFAVGSISDFSYVVNNDGNIIIESNHTGDFISSPINIRFEQRLNSGSEFFPIIALGNESIWRKENHNGGLPVEGSEESIKVEFNNSSITGKMKPQLKYKNSNPSGNIGQSRKIYFHNIKEDSSNKIAIGAYETSKNEFVEADLSIKIDALTIEEIKSYASNVSGVNGLVEIPYKNLGDSNQISLVIGSSSGNGFYDIPNKNLSNNKITLPYPKIYIRKNPDKYNNYFSYNINGLRDHIIDENEIEKFSDNFYIISLGRVSVWRKTSQSGIDLSPALGLGTQSSWEYVGGIDKWSNTTSMAGFNEVPNVFLNIGERKSIYPYLKKISVGDNALLFQKKLKGEIGIDSGNRSVTLATYEKKSSQATLDAEIKIALSRDILESIQKYAYTKNEDIVEIPYDDNYKISLIPSSANNGNTQIYIPNTALGEIREIIYPKIKFKKNSGNQSSTGNFEYDYKLNNLEIGEKELIENNDLEKESGFVYFQQKSMISNDNQIPMIALGKKESAANGYLFQENTNLVNRTTYTANYNAKFKTYPYFKELRGGVLEGNSLIQGGAQKSGENSNLGIWVYSNNSREEVFAKLAIKIKNTDKKEILSYTRSVSEMNVSLQTDEKIAFVQGSYSSNKYKFPIDSDPSRIVERDYPNLTIKKDLIINNNIEIKFTNSYTKGDIINFDVAGNPNNQSVEVNLNSGQFINGLELNDGKLEVLDGTTLLASKEMNPSGDTTVAIQKFNLGMDIIYNNQGLASISLKNWVGNSHVLKIIHKEKSGLVRREYTVTLRTPGPTFEIVSKDTLDFGTVLKGDNTKTANSKIVLKNLSGMELTLTPITDSEGKVSLRNGDSEVKAGNFSVSSEQKESDNGNSYFILNGTLLETENSTLEGQHNGQFYLNVTLSDS</sequence>
<gene>
    <name evidence="1" type="ORF">RFV38_01625</name>
</gene>
<protein>
    <submittedName>
        <fullName evidence="1">Uncharacterized protein</fullName>
    </submittedName>
</protein>
<reference evidence="2" key="1">
    <citation type="submission" date="2023-07" db="EMBL/GenBank/DDBJ databases">
        <authorList>
            <person name="Colorado M.A."/>
            <person name="Villamil L.M."/>
            <person name="Melo J.F."/>
            <person name="Rodriguez J.A."/>
            <person name="Ruiz R.Y."/>
        </authorList>
    </citation>
    <scope>NUCLEOTIDE SEQUENCE [LARGE SCALE GENOMIC DNA]</scope>
    <source>
        <strain evidence="2">C33</strain>
    </source>
</reference>
<evidence type="ECO:0000313" key="1">
    <source>
        <dbReference type="EMBL" id="MDX8335200.1"/>
    </source>
</evidence>
<proteinExistence type="predicted"/>
<comment type="caution">
    <text evidence="1">The sequence shown here is derived from an EMBL/GenBank/DDBJ whole genome shotgun (WGS) entry which is preliminary data.</text>
</comment>
<accession>A0ABU4W9V8</accession>
<dbReference type="EMBL" id="JAVIKH010000002">
    <property type="protein sequence ID" value="MDX8335200.1"/>
    <property type="molecule type" value="Genomic_DNA"/>
</dbReference>
<organism evidence="1 2">
    <name type="scientific">Candidatus Cetobacterium colombiensis</name>
    <dbReference type="NCBI Taxonomy" id="3073100"/>
    <lineage>
        <taxon>Bacteria</taxon>
        <taxon>Fusobacteriati</taxon>
        <taxon>Fusobacteriota</taxon>
        <taxon>Fusobacteriia</taxon>
        <taxon>Fusobacteriales</taxon>
        <taxon>Fusobacteriaceae</taxon>
        <taxon>Cetobacterium</taxon>
    </lineage>
</organism>
<keyword evidence="2" id="KW-1185">Reference proteome</keyword>
<evidence type="ECO:0000313" key="2">
    <source>
        <dbReference type="Proteomes" id="UP001279681"/>
    </source>
</evidence>
<dbReference type="RefSeq" id="WP_320312613.1">
    <property type="nucleotide sequence ID" value="NZ_JAVIKH010000002.1"/>
</dbReference>
<name>A0ABU4W9V8_9FUSO</name>
<dbReference type="Proteomes" id="UP001279681">
    <property type="component" value="Unassembled WGS sequence"/>
</dbReference>